<evidence type="ECO:0000256" key="3">
    <source>
        <dbReference type="ARBA" id="ARBA00022692"/>
    </source>
</evidence>
<organism evidence="8 9">
    <name type="scientific">Leyella stercorea</name>
    <dbReference type="NCBI Taxonomy" id="363265"/>
    <lineage>
        <taxon>Bacteria</taxon>
        <taxon>Pseudomonadati</taxon>
        <taxon>Bacteroidota</taxon>
        <taxon>Bacteroidia</taxon>
        <taxon>Bacteroidales</taxon>
        <taxon>Prevotellaceae</taxon>
        <taxon>Leyella</taxon>
    </lineage>
</organism>
<dbReference type="GO" id="GO:0140359">
    <property type="term" value="F:ABC-type transporter activity"/>
    <property type="evidence" value="ECO:0007669"/>
    <property type="project" value="InterPro"/>
</dbReference>
<proteinExistence type="predicted"/>
<evidence type="ECO:0000313" key="9">
    <source>
        <dbReference type="Proteomes" id="UP000286598"/>
    </source>
</evidence>
<evidence type="ECO:0000256" key="5">
    <source>
        <dbReference type="ARBA" id="ARBA00023136"/>
    </source>
</evidence>
<comment type="caution">
    <text evidence="8">The sequence shown here is derived from an EMBL/GenBank/DDBJ whole genome shotgun (WGS) entry which is preliminary data.</text>
</comment>
<keyword evidence="9" id="KW-1185">Reference proteome</keyword>
<feature type="domain" description="ABC-2 type transporter transmembrane" evidence="7">
    <location>
        <begin position="31"/>
        <end position="382"/>
    </location>
</feature>
<gene>
    <name evidence="8" type="ORF">DW060_02310</name>
</gene>
<name>A0A3R6IVZ5_9BACT</name>
<feature type="transmembrane region" description="Helical" evidence="6">
    <location>
        <begin position="193"/>
        <end position="216"/>
    </location>
</feature>
<reference evidence="8 9" key="1">
    <citation type="submission" date="2018-08" db="EMBL/GenBank/DDBJ databases">
        <title>A genome reference for cultivated species of the human gut microbiota.</title>
        <authorList>
            <person name="Zou Y."/>
            <person name="Xue W."/>
            <person name="Luo G."/>
        </authorList>
    </citation>
    <scope>NUCLEOTIDE SEQUENCE [LARGE SCALE GENOMIC DNA]</scope>
    <source>
        <strain evidence="8 9">AF42-9</strain>
    </source>
</reference>
<dbReference type="InterPro" id="IPR013525">
    <property type="entry name" value="ABC2_TM"/>
</dbReference>
<keyword evidence="5 6" id="KW-0472">Membrane</keyword>
<dbReference type="Proteomes" id="UP000286598">
    <property type="component" value="Unassembled WGS sequence"/>
</dbReference>
<keyword evidence="4 6" id="KW-1133">Transmembrane helix</keyword>
<feature type="transmembrane region" description="Helical" evidence="6">
    <location>
        <begin position="306"/>
        <end position="325"/>
    </location>
</feature>
<keyword evidence="3 6" id="KW-0812">Transmembrane</keyword>
<feature type="transmembrane region" description="Helical" evidence="6">
    <location>
        <begin position="237"/>
        <end position="263"/>
    </location>
</feature>
<protein>
    <submittedName>
        <fullName evidence="8">ABC transporter permease</fullName>
    </submittedName>
</protein>
<evidence type="ECO:0000313" key="8">
    <source>
        <dbReference type="EMBL" id="RHK52377.1"/>
    </source>
</evidence>
<feature type="transmembrane region" description="Helical" evidence="6">
    <location>
        <begin position="30"/>
        <end position="48"/>
    </location>
</feature>
<dbReference type="PANTHER" id="PTHR30294">
    <property type="entry name" value="MEMBRANE COMPONENT OF ABC TRANSPORTER YHHJ-RELATED"/>
    <property type="match status" value="1"/>
</dbReference>
<sequence length="397" mass="45365">MTIKKIHTFWEDTAKVWLHEHLEMFRDEGALLFVILLPLAYPLLYSWIYNNEVVREVPVAVVDCSNSATSREFVRHVDASPDVMVAERCASLEEATRLVGKHKVYGVVYLPSDFDTRLNRMEQAHVSVYCNMGLMLTYKAIFQTCTAVAADMNSGIQIRLSGNKTNREDELTTAPLSITDVPMFNNTSGYGNFILPAVLVLILQQILLLGIGITYGTSYEKNRFLRIRPMLDRRFGLARIMVGRTMGFLVLFMLIAAWVILAVPRLFHFVQLIHFGDFLLFTFPYLLACIFFAITFSFFVRRREDVMLLVVFTSVPFLFLSGISWPKSNVPELWHYVSWLIPSSFGIQGFVKLNTLGATFSDILPEIKGLWMQTVVYGVLASLVTYWQVKDSKQETE</sequence>
<keyword evidence="2" id="KW-1003">Cell membrane</keyword>
<evidence type="ECO:0000256" key="6">
    <source>
        <dbReference type="SAM" id="Phobius"/>
    </source>
</evidence>
<evidence type="ECO:0000256" key="2">
    <source>
        <dbReference type="ARBA" id="ARBA00022475"/>
    </source>
</evidence>
<evidence type="ECO:0000256" key="1">
    <source>
        <dbReference type="ARBA" id="ARBA00004651"/>
    </source>
</evidence>
<dbReference type="OrthoDB" id="9811522at2"/>
<dbReference type="InterPro" id="IPR051449">
    <property type="entry name" value="ABC-2_transporter_component"/>
</dbReference>
<comment type="subcellular location">
    <subcellularLocation>
        <location evidence="1">Cell membrane</location>
        <topology evidence="1">Multi-pass membrane protein</topology>
    </subcellularLocation>
</comment>
<dbReference type="EMBL" id="QRNO01000006">
    <property type="protein sequence ID" value="RHK52377.1"/>
    <property type="molecule type" value="Genomic_DNA"/>
</dbReference>
<dbReference type="Pfam" id="PF12698">
    <property type="entry name" value="ABC2_membrane_3"/>
    <property type="match status" value="1"/>
</dbReference>
<evidence type="ECO:0000259" key="7">
    <source>
        <dbReference type="Pfam" id="PF12698"/>
    </source>
</evidence>
<dbReference type="PANTHER" id="PTHR30294:SF46">
    <property type="entry name" value="ABC TRANSPORTER PERMEASE"/>
    <property type="match status" value="1"/>
</dbReference>
<feature type="transmembrane region" description="Helical" evidence="6">
    <location>
        <begin position="370"/>
        <end position="389"/>
    </location>
</feature>
<dbReference type="GO" id="GO:0005886">
    <property type="term" value="C:plasma membrane"/>
    <property type="evidence" value="ECO:0007669"/>
    <property type="project" value="UniProtKB-SubCell"/>
</dbReference>
<feature type="transmembrane region" description="Helical" evidence="6">
    <location>
        <begin position="278"/>
        <end position="299"/>
    </location>
</feature>
<dbReference type="AlphaFoldDB" id="A0A3R6IVZ5"/>
<accession>A0A3R6IVZ5</accession>
<dbReference type="Gene3D" id="3.40.1710.10">
    <property type="entry name" value="abc type-2 transporter like domain"/>
    <property type="match status" value="1"/>
</dbReference>
<evidence type="ECO:0000256" key="4">
    <source>
        <dbReference type="ARBA" id="ARBA00022989"/>
    </source>
</evidence>